<feature type="region of interest" description="Disordered" evidence="7">
    <location>
        <begin position="742"/>
        <end position="766"/>
    </location>
</feature>
<reference evidence="11 12" key="1">
    <citation type="submission" date="2016-07" db="EMBL/GenBank/DDBJ databases">
        <title>Pervasive Adenine N6-methylation of Active Genes in Fungi.</title>
        <authorList>
            <consortium name="DOE Joint Genome Institute"/>
            <person name="Mondo S.J."/>
            <person name="Dannebaum R.O."/>
            <person name="Kuo R.C."/>
            <person name="Labutti K."/>
            <person name="Haridas S."/>
            <person name="Kuo A."/>
            <person name="Salamov A."/>
            <person name="Ahrendt S.R."/>
            <person name="Lipzen A."/>
            <person name="Sullivan W."/>
            <person name="Andreopoulos W.B."/>
            <person name="Clum A."/>
            <person name="Lindquist E."/>
            <person name="Daum C."/>
            <person name="Ramamoorthy G.K."/>
            <person name="Gryganskyi A."/>
            <person name="Culley D."/>
            <person name="Magnuson J.K."/>
            <person name="James T.Y."/>
            <person name="O'Malley M.A."/>
            <person name="Stajich J.E."/>
            <person name="Spatafora J.W."/>
            <person name="Visel A."/>
            <person name="Grigoriev I.V."/>
        </authorList>
    </citation>
    <scope>NUCLEOTIDE SEQUENCE [LARGE SCALE GENOMIC DNA]</scope>
    <source>
        <strain evidence="11 12">12-1054</strain>
    </source>
</reference>
<evidence type="ECO:0000256" key="2">
    <source>
        <dbReference type="ARBA" id="ARBA00010642"/>
    </source>
</evidence>
<keyword evidence="4 9" id="KW-0732">Signal</keyword>
<dbReference type="RefSeq" id="XP_040722884.1">
    <property type="nucleotide sequence ID" value="XM_040870002.1"/>
</dbReference>
<feature type="transmembrane region" description="Helical" evidence="8">
    <location>
        <begin position="408"/>
        <end position="432"/>
    </location>
</feature>
<dbReference type="STRING" id="56484.A0A1Y2F0M4"/>
<keyword evidence="12" id="KW-1185">Reference proteome</keyword>
<accession>A0A1Y2F0M4</accession>
<dbReference type="GeneID" id="63786601"/>
<dbReference type="SMART" id="SM01320">
    <property type="entry name" value="TRP_N"/>
    <property type="match status" value="1"/>
</dbReference>
<dbReference type="InterPro" id="IPR010308">
    <property type="entry name" value="TRP_C"/>
</dbReference>
<sequence length="823" mass="89035">MRIATRLLSQALLFLFCLTSSTFALGPERQLSTSALQTCMDNSGLSATEFNVVFTPNNNTLSFSITAKSIISGNVVVYLEVYAYGLRVVQRTIDPCESDIDQLCPVEAGNINPSGNVKVGSDVIGQIPGIAFTVPDVDAWVKVVINDTATGKQVACLRADITNGRSVDVEAVAWVTAGIAAIALLVSIIVSGLSHPNAAAHVATNAVALLLYFQGQAIVGTLAVTYPPIVRSWTQNFAWSLGIINVGWMQDIFTWYIKSSGGSPSTFLNSGKLLTIVLSKRDVIMDSLMSRDVGSSLAKRAVAKDPSANVDVLSGIDRLAYVAGIEDTNLFITGISWYMILIGVAVLALLLFKGIITLLTRKGKLSQDKFIEFRQGWKIVLKGMIFRLVLVSYPAVTLLCVWELTVRHSAGCVVLAIAILVVMSGLLGYAAFRVVRLARRSLELHKNAAYILFSDPKQLSRWGFLYVQFRAAVYWFVIPLLAYLLLKGIIAGAGQGSQYFQAGALLAIEVIYFLMVVIIKPFMDKRTNIFNYAIVSVNALNAIIILFLTDVFKLKGIVRGAMGVIFFVLNAIFATILLIMIICSCCYALFAKNPDIRYQRMKDERNSYLKSKINLDSTTELDHIPSESSRSGSAGRKEMFSESDIVDEYSKEMSSHTTFAGSSSSLVKPGMLNTSFMPASPSGEHEALFAPTRGVADHDNASYHSNHSGQNLAYARYNPASPVVRTHSPGIVGQGYYGSPVSADGRRSPAVQNFSTRSPSGAGQPFVRAAMPTHQSAGLAALQQGGGSGGLREPSLPFAAPTARRGSASNNDEDRWRVGVGYH</sequence>
<comment type="similarity">
    <text evidence="2">Belongs to the transient receptor potential (TRP) ion channel family.</text>
</comment>
<evidence type="ECO:0000256" key="5">
    <source>
        <dbReference type="ARBA" id="ARBA00022989"/>
    </source>
</evidence>
<feature type="transmembrane region" description="Helical" evidence="8">
    <location>
        <begin position="335"/>
        <end position="359"/>
    </location>
</feature>
<feature type="domain" description="ML-like" evidence="10">
    <location>
        <begin position="29"/>
        <end position="168"/>
    </location>
</feature>
<keyword evidence="3 8" id="KW-0812">Transmembrane</keyword>
<proteinExistence type="inferred from homology"/>
<evidence type="ECO:0000256" key="9">
    <source>
        <dbReference type="SAM" id="SignalP"/>
    </source>
</evidence>
<organism evidence="11 12">
    <name type="scientific">Protomyces lactucae-debilis</name>
    <dbReference type="NCBI Taxonomy" id="2754530"/>
    <lineage>
        <taxon>Eukaryota</taxon>
        <taxon>Fungi</taxon>
        <taxon>Dikarya</taxon>
        <taxon>Ascomycota</taxon>
        <taxon>Taphrinomycotina</taxon>
        <taxon>Taphrinomycetes</taxon>
        <taxon>Taphrinales</taxon>
        <taxon>Protomycetaceae</taxon>
        <taxon>Protomyces</taxon>
    </lineage>
</organism>
<feature type="transmembrane region" description="Helical" evidence="8">
    <location>
        <begin position="561"/>
        <end position="590"/>
    </location>
</feature>
<dbReference type="Pfam" id="PF14558">
    <property type="entry name" value="TRP_N"/>
    <property type="match status" value="1"/>
</dbReference>
<evidence type="ECO:0000256" key="4">
    <source>
        <dbReference type="ARBA" id="ARBA00022729"/>
    </source>
</evidence>
<dbReference type="PANTHER" id="PTHR31145">
    <property type="entry name" value="INTEGRAL MEMBRANE PROTEIN (AFU_ORTHOLOGUE AFUA_7G01610)"/>
    <property type="match status" value="1"/>
</dbReference>
<protein>
    <recommendedName>
        <fullName evidence="10">ML-like domain-containing protein</fullName>
    </recommendedName>
</protein>
<feature type="transmembrane region" description="Helical" evidence="8">
    <location>
        <begin position="529"/>
        <end position="549"/>
    </location>
</feature>
<feature type="signal peptide" evidence="9">
    <location>
        <begin position="1"/>
        <end position="24"/>
    </location>
</feature>
<evidence type="ECO:0000256" key="6">
    <source>
        <dbReference type="ARBA" id="ARBA00023136"/>
    </source>
</evidence>
<keyword evidence="5 8" id="KW-1133">Transmembrane helix</keyword>
<feature type="transmembrane region" description="Helical" evidence="8">
    <location>
        <begin position="206"/>
        <end position="226"/>
    </location>
</feature>
<evidence type="ECO:0000256" key="3">
    <source>
        <dbReference type="ARBA" id="ARBA00022692"/>
    </source>
</evidence>
<dbReference type="AlphaFoldDB" id="A0A1Y2F0M4"/>
<feature type="transmembrane region" description="Helical" evidence="8">
    <location>
        <begin position="379"/>
        <end position="402"/>
    </location>
</feature>
<evidence type="ECO:0000313" key="11">
    <source>
        <dbReference type="EMBL" id="ORY77044.1"/>
    </source>
</evidence>
<comment type="subcellular location">
    <subcellularLocation>
        <location evidence="1">Membrane</location>
        <topology evidence="1">Multi-pass membrane protein</topology>
    </subcellularLocation>
</comment>
<evidence type="ECO:0000256" key="7">
    <source>
        <dbReference type="SAM" id="MobiDB-lite"/>
    </source>
</evidence>
<gene>
    <name evidence="11" type="ORF">BCR37DRAFT_383050</name>
</gene>
<dbReference type="Proteomes" id="UP000193685">
    <property type="component" value="Unassembled WGS sequence"/>
</dbReference>
<name>A0A1Y2F0M4_PROLT</name>
<feature type="transmembrane region" description="Helical" evidence="8">
    <location>
        <begin position="499"/>
        <end position="517"/>
    </location>
</feature>
<feature type="chain" id="PRO_5012892336" description="ML-like domain-containing protein" evidence="9">
    <location>
        <begin position="25"/>
        <end position="823"/>
    </location>
</feature>
<dbReference type="OMA" id="FQAQAFI"/>
<dbReference type="OrthoDB" id="5212126at2759"/>
<evidence type="ECO:0000259" key="10">
    <source>
        <dbReference type="SMART" id="SM01320"/>
    </source>
</evidence>
<feature type="region of interest" description="Disordered" evidence="7">
    <location>
        <begin position="780"/>
        <end position="823"/>
    </location>
</feature>
<dbReference type="GO" id="GO:0055085">
    <property type="term" value="P:transmembrane transport"/>
    <property type="evidence" value="ECO:0007669"/>
    <property type="project" value="TreeGrafter"/>
</dbReference>
<feature type="transmembrane region" description="Helical" evidence="8">
    <location>
        <begin position="171"/>
        <end position="194"/>
    </location>
</feature>
<dbReference type="PANTHER" id="PTHR31145:SF2">
    <property type="entry name" value="FLAVIN CARRIER PROTEIN 2"/>
    <property type="match status" value="1"/>
</dbReference>
<feature type="compositionally biased region" description="Polar residues" evidence="7">
    <location>
        <begin position="750"/>
        <end position="761"/>
    </location>
</feature>
<evidence type="ECO:0000256" key="1">
    <source>
        <dbReference type="ARBA" id="ARBA00004141"/>
    </source>
</evidence>
<keyword evidence="6 8" id="KW-0472">Membrane</keyword>
<dbReference type="GO" id="GO:0009272">
    <property type="term" value="P:fungal-type cell wall biogenesis"/>
    <property type="evidence" value="ECO:0007669"/>
    <property type="project" value="TreeGrafter"/>
</dbReference>
<dbReference type="EMBL" id="MCFI01000021">
    <property type="protein sequence ID" value="ORY77044.1"/>
    <property type="molecule type" value="Genomic_DNA"/>
</dbReference>
<dbReference type="InterPro" id="IPR032800">
    <property type="entry name" value="TRP_N"/>
</dbReference>
<dbReference type="Pfam" id="PF06011">
    <property type="entry name" value="TRP"/>
    <property type="match status" value="1"/>
</dbReference>
<evidence type="ECO:0000313" key="12">
    <source>
        <dbReference type="Proteomes" id="UP000193685"/>
    </source>
</evidence>
<feature type="transmembrane region" description="Helical" evidence="8">
    <location>
        <begin position="471"/>
        <end position="493"/>
    </location>
</feature>
<evidence type="ECO:0000256" key="8">
    <source>
        <dbReference type="SAM" id="Phobius"/>
    </source>
</evidence>
<comment type="caution">
    <text evidence="11">The sequence shown here is derived from an EMBL/GenBank/DDBJ whole genome shotgun (WGS) entry which is preliminary data.</text>
</comment>
<dbReference type="InterPro" id="IPR040241">
    <property type="entry name" value="TRP_Flc/Pkd2-like"/>
</dbReference>
<dbReference type="GO" id="GO:0016020">
    <property type="term" value="C:membrane"/>
    <property type="evidence" value="ECO:0007669"/>
    <property type="project" value="UniProtKB-SubCell"/>
</dbReference>